<dbReference type="Proteomes" id="UP000325289">
    <property type="component" value="Unassembled WGS sequence"/>
</dbReference>
<evidence type="ECO:0000313" key="5">
    <source>
        <dbReference type="Proteomes" id="UP000325289"/>
    </source>
</evidence>
<feature type="domain" description="FIST C-domain" evidence="3">
    <location>
        <begin position="271"/>
        <end position="400"/>
    </location>
</feature>
<evidence type="ECO:0000259" key="3">
    <source>
        <dbReference type="SMART" id="SM01204"/>
    </source>
</evidence>
<feature type="domain" description="FIST" evidence="2">
    <location>
        <begin position="69"/>
        <end position="270"/>
    </location>
</feature>
<dbReference type="SMART" id="SM01204">
    <property type="entry name" value="FIST_C"/>
    <property type="match status" value="1"/>
</dbReference>
<dbReference type="PANTHER" id="PTHR40252">
    <property type="entry name" value="BLR0328 PROTEIN"/>
    <property type="match status" value="1"/>
</dbReference>
<feature type="region of interest" description="Disordered" evidence="1">
    <location>
        <begin position="1"/>
        <end position="34"/>
    </location>
</feature>
<accession>A0A1I1X830</accession>
<evidence type="ECO:0000256" key="1">
    <source>
        <dbReference type="SAM" id="MobiDB-lite"/>
    </source>
</evidence>
<dbReference type="PANTHER" id="PTHR40252:SF2">
    <property type="entry name" value="BLR0328 PROTEIN"/>
    <property type="match status" value="1"/>
</dbReference>
<dbReference type="OrthoDB" id="9807948at2"/>
<gene>
    <name evidence="4" type="ORF">SAMN04515678_105276</name>
</gene>
<keyword evidence="5" id="KW-1185">Reference proteome</keyword>
<dbReference type="Pfam" id="PF08495">
    <property type="entry name" value="FIST"/>
    <property type="match status" value="1"/>
</dbReference>
<organism evidence="4 5">
    <name type="scientific">Roseivivax sediminis</name>
    <dbReference type="NCBI Taxonomy" id="936889"/>
    <lineage>
        <taxon>Bacteria</taxon>
        <taxon>Pseudomonadati</taxon>
        <taxon>Pseudomonadota</taxon>
        <taxon>Alphaproteobacteria</taxon>
        <taxon>Rhodobacterales</taxon>
        <taxon>Roseobacteraceae</taxon>
        <taxon>Roseivivax</taxon>
    </lineage>
</organism>
<evidence type="ECO:0000313" key="4">
    <source>
        <dbReference type="EMBL" id="SFE03507.1"/>
    </source>
</evidence>
<reference evidence="4 5" key="1">
    <citation type="submission" date="2016-10" db="EMBL/GenBank/DDBJ databases">
        <authorList>
            <person name="Varghese N."/>
            <person name="Submissions S."/>
        </authorList>
    </citation>
    <scope>NUCLEOTIDE SEQUENCE [LARGE SCALE GENOMIC DNA]</scope>
    <source>
        <strain evidence="5">YIM D21,KCTC 23444,ACCC 10710</strain>
    </source>
</reference>
<dbReference type="SMART" id="SM00897">
    <property type="entry name" value="FIST"/>
    <property type="match status" value="1"/>
</dbReference>
<dbReference type="EMBL" id="FOMS01000005">
    <property type="protein sequence ID" value="SFE03507.1"/>
    <property type="molecule type" value="Genomic_DNA"/>
</dbReference>
<name>A0A1I1X830_9RHOB</name>
<sequence length="417" mass="43813">MFHPAKGRTGTIVDGAQSGPAFHPAPGTARAAIPAPDAAPPGADVLCVTQVPATAERPARAVAAALGPGPFALVCLFAAPSADFAGLAADCAGLFGDAEVIASTTAGEIGADGYEEDQIVAVGFPAGLFAVTAYPVTPLSALDERVTDELIQRRSALSERPGAAGMAAEFAFLLVDGLSMREEHLTAMLSRGLGPMPLFGGSAGDGTRFGETLLALNGRVMRDAALVTLVRSRCPVRVFSLDHLVPTETRMVVTAADPERRVVQEINAEPAAREYARLLGKDPHQLDPFVFAAYPVAVRLGDTHHVRAIQRVNEAGELVFFSAINEGMVLTLAHPGDMSEHLERSLADLGRDGPPARILGCDCILRRIEAGQSQQTRAISRILARHRVTGFSTYGEQFGSLHVNQTLTGVAIYAPEG</sequence>
<protein>
    <submittedName>
        <fullName evidence="4">Uncharacterized conserved protein, contains FIST_N domain</fullName>
    </submittedName>
</protein>
<proteinExistence type="predicted"/>
<dbReference type="InterPro" id="IPR013702">
    <property type="entry name" value="FIST_domain_N"/>
</dbReference>
<dbReference type="AlphaFoldDB" id="A0A1I1X830"/>
<dbReference type="InterPro" id="IPR019494">
    <property type="entry name" value="FIST_C"/>
</dbReference>
<evidence type="ECO:0000259" key="2">
    <source>
        <dbReference type="SMART" id="SM00897"/>
    </source>
</evidence>
<dbReference type="Pfam" id="PF10442">
    <property type="entry name" value="FIST_C"/>
    <property type="match status" value="1"/>
</dbReference>